<dbReference type="GO" id="GO:0016020">
    <property type="term" value="C:membrane"/>
    <property type="evidence" value="ECO:0007669"/>
    <property type="project" value="UniProtKB-SubCell"/>
</dbReference>
<evidence type="ECO:0000256" key="6">
    <source>
        <dbReference type="ARBA" id="ARBA00023170"/>
    </source>
</evidence>
<feature type="non-terminal residue" evidence="11">
    <location>
        <position position="761"/>
    </location>
</feature>
<evidence type="ECO:0000313" key="11">
    <source>
        <dbReference type="EMBL" id="CAH3037319.1"/>
    </source>
</evidence>
<feature type="transmembrane region" description="Helical" evidence="9">
    <location>
        <begin position="421"/>
        <end position="443"/>
    </location>
</feature>
<dbReference type="CDD" id="cd00637">
    <property type="entry name" value="7tm_classA_rhodopsin-like"/>
    <property type="match status" value="3"/>
</dbReference>
<keyword evidence="12" id="KW-1185">Reference proteome</keyword>
<evidence type="ECO:0000259" key="10">
    <source>
        <dbReference type="PROSITE" id="PS50262"/>
    </source>
</evidence>
<feature type="transmembrane region" description="Helical" evidence="9">
    <location>
        <begin position="207"/>
        <end position="232"/>
    </location>
</feature>
<feature type="transmembrane region" description="Helical" evidence="9">
    <location>
        <begin position="51"/>
        <end position="69"/>
    </location>
</feature>
<protein>
    <recommendedName>
        <fullName evidence="10">G-protein coupled receptors family 1 profile domain-containing protein</fullName>
    </recommendedName>
</protein>
<evidence type="ECO:0000256" key="5">
    <source>
        <dbReference type="ARBA" id="ARBA00023136"/>
    </source>
</evidence>
<keyword evidence="5 9" id="KW-0472">Membrane</keyword>
<feature type="transmembrane region" description="Helical" evidence="9">
    <location>
        <begin position="15"/>
        <end position="39"/>
    </location>
</feature>
<evidence type="ECO:0000256" key="1">
    <source>
        <dbReference type="ARBA" id="ARBA00004141"/>
    </source>
</evidence>
<dbReference type="InterPro" id="IPR017452">
    <property type="entry name" value="GPCR_Rhodpsn_7TM"/>
</dbReference>
<feature type="transmembrane region" description="Helical" evidence="9">
    <location>
        <begin position="81"/>
        <end position="99"/>
    </location>
</feature>
<comment type="subcellular location">
    <subcellularLocation>
        <location evidence="1">Membrane</location>
        <topology evidence="1">Multi-pass membrane protein</topology>
    </subcellularLocation>
</comment>
<feature type="transmembrane region" description="Helical" evidence="9">
    <location>
        <begin position="455"/>
        <end position="481"/>
    </location>
</feature>
<feature type="transmembrane region" description="Helical" evidence="9">
    <location>
        <begin position="334"/>
        <end position="358"/>
    </location>
</feature>
<keyword evidence="2 8" id="KW-0812">Transmembrane</keyword>
<feature type="domain" description="G-protein coupled receptors family 1 profile" evidence="10">
    <location>
        <begin position="314"/>
        <end position="565"/>
    </location>
</feature>
<evidence type="ECO:0000256" key="7">
    <source>
        <dbReference type="ARBA" id="ARBA00023224"/>
    </source>
</evidence>
<dbReference type="PRINTS" id="PR00237">
    <property type="entry name" value="GPCRRHODOPSN"/>
</dbReference>
<feature type="domain" description="G-protein coupled receptors family 1 profile" evidence="10">
    <location>
        <begin position="575"/>
        <end position="665"/>
    </location>
</feature>
<feature type="domain" description="G-protein coupled receptors family 1 profile" evidence="10">
    <location>
        <begin position="31"/>
        <end position="259"/>
    </location>
</feature>
<accession>A0AAU9VSS0</accession>
<keyword evidence="3 9" id="KW-1133">Transmembrane helix</keyword>
<dbReference type="PROSITE" id="PS50262">
    <property type="entry name" value="G_PROTEIN_RECEP_F1_2"/>
    <property type="match status" value="3"/>
</dbReference>
<reference evidence="11 12" key="1">
    <citation type="submission" date="2022-05" db="EMBL/GenBank/DDBJ databases">
        <authorList>
            <consortium name="Genoscope - CEA"/>
            <person name="William W."/>
        </authorList>
    </citation>
    <scope>NUCLEOTIDE SEQUENCE [LARGE SCALE GENOMIC DNA]</scope>
</reference>
<dbReference type="EMBL" id="CALNXJ010000004">
    <property type="protein sequence ID" value="CAH3037319.1"/>
    <property type="molecule type" value="Genomic_DNA"/>
</dbReference>
<dbReference type="Pfam" id="PF00001">
    <property type="entry name" value="7tm_1"/>
    <property type="match status" value="3"/>
</dbReference>
<dbReference type="Gene3D" id="1.20.1070.10">
    <property type="entry name" value="Rhodopsin 7-helix transmembrane proteins"/>
    <property type="match status" value="5"/>
</dbReference>
<evidence type="ECO:0000256" key="4">
    <source>
        <dbReference type="ARBA" id="ARBA00023040"/>
    </source>
</evidence>
<evidence type="ECO:0000256" key="3">
    <source>
        <dbReference type="ARBA" id="ARBA00022989"/>
    </source>
</evidence>
<evidence type="ECO:0000256" key="2">
    <source>
        <dbReference type="ARBA" id="ARBA00022692"/>
    </source>
</evidence>
<dbReference type="SUPFAM" id="SSF81321">
    <property type="entry name" value="Family A G protein-coupled receptor-like"/>
    <property type="match status" value="3"/>
</dbReference>
<feature type="transmembrane region" description="Helical" evidence="9">
    <location>
        <begin position="105"/>
        <end position="122"/>
    </location>
</feature>
<dbReference type="InterPro" id="IPR000276">
    <property type="entry name" value="GPCR_Rhodpsn"/>
</dbReference>
<keyword evidence="6 8" id="KW-0675">Receptor</keyword>
<dbReference type="SMART" id="SM01381">
    <property type="entry name" value="7TM_GPCR_Srsx"/>
    <property type="match status" value="1"/>
</dbReference>
<feature type="transmembrane region" description="Helical" evidence="9">
    <location>
        <begin position="244"/>
        <end position="262"/>
    </location>
</feature>
<evidence type="ECO:0000256" key="8">
    <source>
        <dbReference type="RuleBase" id="RU000688"/>
    </source>
</evidence>
<feature type="transmembrane region" description="Helical" evidence="9">
    <location>
        <begin position="378"/>
        <end position="400"/>
    </location>
</feature>
<name>A0AAU9VSS0_9CNID</name>
<feature type="transmembrane region" description="Helical" evidence="9">
    <location>
        <begin position="513"/>
        <end position="538"/>
    </location>
</feature>
<comment type="similarity">
    <text evidence="8">Belongs to the G-protein coupled receptor 1 family.</text>
</comment>
<keyword evidence="4 8" id="KW-0297">G-protein coupled receptor</keyword>
<dbReference type="PANTHER" id="PTHR24243:SF208">
    <property type="entry name" value="PYROKININ-1 RECEPTOR"/>
    <property type="match status" value="1"/>
</dbReference>
<evidence type="ECO:0000256" key="9">
    <source>
        <dbReference type="SAM" id="Phobius"/>
    </source>
</evidence>
<dbReference type="GO" id="GO:0004930">
    <property type="term" value="F:G protein-coupled receptor activity"/>
    <property type="evidence" value="ECO:0007669"/>
    <property type="project" value="UniProtKB-KW"/>
</dbReference>
<keyword evidence="7 8" id="KW-0807">Transducer</keyword>
<sequence length="761" mass="86791">MTSLDEDDGSVEDKLFLKVLIALVVLCSFFGNSVLIHLIRTENLLKTTTNHLVLCQAVADILITVIRLLHLALRKEFVMGYYWFGGILGLITCKSYFLLQFATPVFSIWLLTLIAVERLFAVTRPLQCSPLSHHLKKTISERYYCGVTFSGTTLVFCATNIFFSHIIISAFYAIVCYKLCSRKVPGEGNSQNQRQAEARKTARKVTLMMIVIVVLFMISWGPSEIVLVLQILKISSISTISVDIGNLTLLFSSLNPYIYFTFNQSFRKAFRALRKNKSYYFHISLIENATSVIEVPNIDFMIPFTLPFLGSIFGNSVLIHIIRTDNSLKTTMNCLILYQAVADLLISVARLIDISLPISYTLGYLWFGGLAGTITCKFYHFLLLLPPVFSVWLLVMIAVERFYAVTRPLQLSPLSRHLKKFIIGIWIWCSASLLDIIVHGFSTKNGERYYCNLKFWWISMAFCLFNTVICLFLIAVLYAIVSYELWLRKVPGEGNSRNQRQAEARRTAKRITLMMIGIVLLYFICWVSTEMVIIVHFWSAQLPESVFRLGSNLIVLFSCLNPFIYFTFIQNFRRAFKVLILIIRRSKSMKSTTNFLILNQSCSDLLATFSRVIYIAVIQDISLRKLWFGGISGQVTCKLFLTCLFVPRNFSVLILVAIAIDRFFAWKEFNASAIIILCILPVFIVAVLYTIVCYKLWSREVPGEQTNHSQASAEALKTAKKVTKMMVVVAALFFTGHGKRYYKSELSLVWLTVAFSGFNPY</sequence>
<feature type="transmembrane region" description="Helical" evidence="9">
    <location>
        <begin position="143"/>
        <end position="175"/>
    </location>
</feature>
<feature type="transmembrane region" description="Helical" evidence="9">
    <location>
        <begin position="300"/>
        <end position="322"/>
    </location>
</feature>
<dbReference type="Proteomes" id="UP001159428">
    <property type="component" value="Unassembled WGS sequence"/>
</dbReference>
<feature type="transmembrane region" description="Helical" evidence="9">
    <location>
        <begin position="672"/>
        <end position="697"/>
    </location>
</feature>
<dbReference type="PANTHER" id="PTHR24243">
    <property type="entry name" value="G-PROTEIN COUPLED RECEPTOR"/>
    <property type="match status" value="1"/>
</dbReference>
<gene>
    <name evidence="11" type="ORF">PMEA_00021437</name>
</gene>
<comment type="caution">
    <text evidence="11">The sequence shown here is derived from an EMBL/GenBank/DDBJ whole genome shotgun (WGS) entry which is preliminary data.</text>
</comment>
<evidence type="ECO:0000313" key="12">
    <source>
        <dbReference type="Proteomes" id="UP001159428"/>
    </source>
</evidence>
<feature type="transmembrane region" description="Helical" evidence="9">
    <location>
        <begin position="550"/>
        <end position="572"/>
    </location>
</feature>
<feature type="transmembrane region" description="Helical" evidence="9">
    <location>
        <begin position="639"/>
        <end position="660"/>
    </location>
</feature>
<organism evidence="11 12">
    <name type="scientific">Pocillopora meandrina</name>
    <dbReference type="NCBI Taxonomy" id="46732"/>
    <lineage>
        <taxon>Eukaryota</taxon>
        <taxon>Metazoa</taxon>
        <taxon>Cnidaria</taxon>
        <taxon>Anthozoa</taxon>
        <taxon>Hexacorallia</taxon>
        <taxon>Scleractinia</taxon>
        <taxon>Astrocoeniina</taxon>
        <taxon>Pocilloporidae</taxon>
        <taxon>Pocillopora</taxon>
    </lineage>
</organism>
<dbReference type="PROSITE" id="PS00237">
    <property type="entry name" value="G_PROTEIN_RECEP_F1_1"/>
    <property type="match status" value="1"/>
</dbReference>
<proteinExistence type="inferred from homology"/>
<dbReference type="AlphaFoldDB" id="A0AAU9VSS0"/>